<evidence type="ECO:0000313" key="2">
    <source>
        <dbReference type="Proteomes" id="UP000296374"/>
    </source>
</evidence>
<accession>A0A4Y5SRY8</accession>
<name>A0A4Y5SRY8_9RHOB</name>
<dbReference type="KEGG" id="plia:E4191_16170"/>
<keyword evidence="1" id="KW-0614">Plasmid</keyword>
<dbReference type="AlphaFoldDB" id="A0A4Y5SRY8"/>
<gene>
    <name evidence="1" type="ORF">E4191_16170</name>
</gene>
<sequence length="100" mass="11227">MTKIFTNKNYSKIYLHAATRGSSRPLVIYFKIRPSGKVLFGVGSKVISNLKNNTACVFKKLRIQYRELSKKNFLTPVKSKIDDRDVVTYGSGLGGYGVFS</sequence>
<geneLocation type="plasmid" evidence="1 2">
    <name>unnamed7</name>
</geneLocation>
<organism evidence="1 2">
    <name type="scientific">Paracoccus liaowanqingii</name>
    <dbReference type="NCBI Taxonomy" id="2560053"/>
    <lineage>
        <taxon>Bacteria</taxon>
        <taxon>Pseudomonadati</taxon>
        <taxon>Pseudomonadota</taxon>
        <taxon>Alphaproteobacteria</taxon>
        <taxon>Rhodobacterales</taxon>
        <taxon>Paracoccaceae</taxon>
        <taxon>Paracoccus</taxon>
    </lineage>
</organism>
<evidence type="ECO:0000313" key="1">
    <source>
        <dbReference type="EMBL" id="QDA35703.1"/>
    </source>
</evidence>
<proteinExistence type="predicted"/>
<dbReference type="Proteomes" id="UP000296374">
    <property type="component" value="Plasmid unnamed7"/>
</dbReference>
<reference evidence="2" key="1">
    <citation type="submission" date="2019-05" db="EMBL/GenBank/DDBJ databases">
        <title>Tamlana fucoidanivorans sp. nov., isolated from the surface of algae collected from Fujian province in China.</title>
        <authorList>
            <person name="Li J."/>
        </authorList>
    </citation>
    <scope>NUCLEOTIDE SEQUENCE [LARGE SCALE GENOMIC DNA]</scope>
    <source>
        <strain evidence="2">2251</strain>
        <plasmid evidence="2">unnamed7</plasmid>
    </source>
</reference>
<dbReference type="EMBL" id="CP040758">
    <property type="protein sequence ID" value="QDA35703.1"/>
    <property type="molecule type" value="Genomic_DNA"/>
</dbReference>
<dbReference type="RefSeq" id="WP_139615532.1">
    <property type="nucleotide sequence ID" value="NZ_CP040758.1"/>
</dbReference>
<protein>
    <submittedName>
        <fullName evidence="1">Uncharacterized protein</fullName>
    </submittedName>
</protein>